<name>A0ABP5F392_9ACTN</name>
<feature type="transmembrane region" description="Helical" evidence="1">
    <location>
        <begin position="13"/>
        <end position="34"/>
    </location>
</feature>
<dbReference type="EMBL" id="BAAAQN010000003">
    <property type="protein sequence ID" value="GAA2014853.1"/>
    <property type="molecule type" value="Genomic_DNA"/>
</dbReference>
<gene>
    <name evidence="2" type="ORF">GCM10009839_07440</name>
</gene>
<sequence length="74" mass="8204">MPDKGASSERLPVWARFIRGIAWLLAAALTKAAGFRRGTVFSLRDGARITAWAFPRSRLAALTRNLPVTCRKFS</sequence>
<accession>A0ABP5F392</accession>
<reference evidence="3" key="1">
    <citation type="journal article" date="2019" name="Int. J. Syst. Evol. Microbiol.">
        <title>The Global Catalogue of Microorganisms (GCM) 10K type strain sequencing project: providing services to taxonomists for standard genome sequencing and annotation.</title>
        <authorList>
            <consortium name="The Broad Institute Genomics Platform"/>
            <consortium name="The Broad Institute Genome Sequencing Center for Infectious Disease"/>
            <person name="Wu L."/>
            <person name="Ma J."/>
        </authorList>
    </citation>
    <scope>NUCLEOTIDE SEQUENCE [LARGE SCALE GENOMIC DNA]</scope>
    <source>
        <strain evidence="3">JCM 16014</strain>
    </source>
</reference>
<keyword evidence="3" id="KW-1185">Reference proteome</keyword>
<comment type="caution">
    <text evidence="2">The sequence shown here is derived from an EMBL/GenBank/DDBJ whole genome shotgun (WGS) entry which is preliminary data.</text>
</comment>
<evidence type="ECO:0000313" key="3">
    <source>
        <dbReference type="Proteomes" id="UP001500751"/>
    </source>
</evidence>
<keyword evidence="1" id="KW-0472">Membrane</keyword>
<evidence type="ECO:0000313" key="2">
    <source>
        <dbReference type="EMBL" id="GAA2014853.1"/>
    </source>
</evidence>
<proteinExistence type="predicted"/>
<evidence type="ECO:0000256" key="1">
    <source>
        <dbReference type="SAM" id="Phobius"/>
    </source>
</evidence>
<keyword evidence="1" id="KW-1133">Transmembrane helix</keyword>
<protein>
    <submittedName>
        <fullName evidence="2">Uncharacterized protein</fullName>
    </submittedName>
</protein>
<organism evidence="2 3">
    <name type="scientific">Catenulispora yoronensis</name>
    <dbReference type="NCBI Taxonomy" id="450799"/>
    <lineage>
        <taxon>Bacteria</taxon>
        <taxon>Bacillati</taxon>
        <taxon>Actinomycetota</taxon>
        <taxon>Actinomycetes</taxon>
        <taxon>Catenulisporales</taxon>
        <taxon>Catenulisporaceae</taxon>
        <taxon>Catenulispora</taxon>
    </lineage>
</organism>
<dbReference type="Proteomes" id="UP001500751">
    <property type="component" value="Unassembled WGS sequence"/>
</dbReference>
<keyword evidence="1" id="KW-0812">Transmembrane</keyword>